<protein>
    <recommendedName>
        <fullName evidence="4">ADP-ribosylhydrolase ARH3</fullName>
        <ecNumber evidence="2">3.2.1.143</ecNumber>
    </recommendedName>
    <alternativeName>
        <fullName evidence="5">ADP-ribose glycohydrolase ARH3</fullName>
    </alternativeName>
    <alternativeName>
        <fullName evidence="6">ADP-ribosylhydrolase 3</fullName>
    </alternativeName>
    <alternativeName>
        <fullName evidence="9">O-acetyl-ADP-ribose deacetylase ARH3</fullName>
    </alternativeName>
    <alternativeName>
        <fullName evidence="10">Poly(ADP-ribose) glycohydrolase ARH3</fullName>
    </alternativeName>
    <alternativeName>
        <fullName evidence="8">[Protein ADP-ribosylarginine] hydrolase-like protein 2</fullName>
    </alternativeName>
    <alternativeName>
        <fullName evidence="7">[Protein ADP-ribosylserine] hydrolase</fullName>
    </alternativeName>
</protein>
<evidence type="ECO:0000256" key="10">
    <source>
        <dbReference type="ARBA" id="ARBA00043193"/>
    </source>
</evidence>
<sequence>MHGLNQTLKSAFRRSKHSAHTTDTNKALPDNSNTPLLVDQVVVPADAATKIRLSILATALVDALGGPAEFQQRYTFPTVTSMIPNANFKLGPGVWTDDTSMTLCLAHSLATSPRGFDEAHQLDMYVGWRERGEHSAVDRCFDIGHTTQRALTIWVARTSSDEALEQIRQELGGENAGNGSLMRLVPIGLAYWRDEQEAMKYARRSSSVTHPSPLCQEACEVWAGAIARIVSAASQSEKFSKLDLLQYFSAFPYTQSKLRDILALPSDAPAPPTSNVEEFYQTHHPLLQLIAKGTASAQGPVNLPPPNVLPSSGYVLHTLVAALYCFFSSSTFEGGAIMAVNLGNDADTVGAVYGGIAGCWYSAQDSKDSSSSLFWSKRVKEWKKALVKREQVEGIADELVQFSEKNIPRKYDDKDSISQKGARMRSRSGHDDAITTRIIE</sequence>
<dbReference type="PANTHER" id="PTHR16222:SF24">
    <property type="entry name" value="ADP-RIBOSYLHYDROLASE ARH3"/>
    <property type="match status" value="1"/>
</dbReference>
<evidence type="ECO:0000256" key="8">
    <source>
        <dbReference type="ARBA" id="ARBA00042850"/>
    </source>
</evidence>
<keyword evidence="3" id="KW-0378">Hydrolase</keyword>
<evidence type="ECO:0000256" key="2">
    <source>
        <dbReference type="ARBA" id="ARBA00012255"/>
    </source>
</evidence>
<feature type="region of interest" description="Disordered" evidence="12">
    <location>
        <begin position="1"/>
        <end position="33"/>
    </location>
</feature>
<dbReference type="InterPro" id="IPR050792">
    <property type="entry name" value="ADP-ribosylglycohydrolase"/>
</dbReference>
<evidence type="ECO:0000256" key="12">
    <source>
        <dbReference type="SAM" id="MobiDB-lite"/>
    </source>
</evidence>
<dbReference type="Proteomes" id="UP001556367">
    <property type="component" value="Unassembled WGS sequence"/>
</dbReference>
<feature type="compositionally biased region" description="Basic and acidic residues" evidence="12">
    <location>
        <begin position="428"/>
        <end position="440"/>
    </location>
</feature>
<evidence type="ECO:0000256" key="9">
    <source>
        <dbReference type="ARBA" id="ARBA00043187"/>
    </source>
</evidence>
<proteinExistence type="inferred from homology"/>
<evidence type="ECO:0000313" key="14">
    <source>
        <dbReference type="Proteomes" id="UP001556367"/>
    </source>
</evidence>
<feature type="region of interest" description="Disordered" evidence="12">
    <location>
        <begin position="413"/>
        <end position="440"/>
    </location>
</feature>
<gene>
    <name evidence="13" type="ORF">HGRIS_003097</name>
</gene>
<evidence type="ECO:0000256" key="1">
    <source>
        <dbReference type="ARBA" id="ARBA00010702"/>
    </source>
</evidence>
<evidence type="ECO:0000256" key="5">
    <source>
        <dbReference type="ARBA" id="ARBA00042398"/>
    </source>
</evidence>
<evidence type="ECO:0000313" key="13">
    <source>
        <dbReference type="EMBL" id="KAL0956997.1"/>
    </source>
</evidence>
<evidence type="ECO:0000256" key="11">
    <source>
        <dbReference type="ARBA" id="ARBA00049015"/>
    </source>
</evidence>
<comment type="catalytic activity">
    <reaction evidence="11">
        <text>alpha-NAD(+) + H2O = ADP-D-ribose + nicotinamide + H(+)</text>
        <dbReference type="Rhea" id="RHEA:68792"/>
        <dbReference type="ChEBI" id="CHEBI:15377"/>
        <dbReference type="ChEBI" id="CHEBI:15378"/>
        <dbReference type="ChEBI" id="CHEBI:17154"/>
        <dbReference type="ChEBI" id="CHEBI:57967"/>
        <dbReference type="ChEBI" id="CHEBI:77017"/>
    </reaction>
</comment>
<organism evidence="13 14">
    <name type="scientific">Hohenbuehelia grisea</name>
    <dbReference type="NCBI Taxonomy" id="104357"/>
    <lineage>
        <taxon>Eukaryota</taxon>
        <taxon>Fungi</taxon>
        <taxon>Dikarya</taxon>
        <taxon>Basidiomycota</taxon>
        <taxon>Agaricomycotina</taxon>
        <taxon>Agaricomycetes</taxon>
        <taxon>Agaricomycetidae</taxon>
        <taxon>Agaricales</taxon>
        <taxon>Pleurotineae</taxon>
        <taxon>Pleurotaceae</taxon>
        <taxon>Hohenbuehelia</taxon>
    </lineage>
</organism>
<dbReference type="Gene3D" id="1.10.4080.10">
    <property type="entry name" value="ADP-ribosylation/Crystallin J1"/>
    <property type="match status" value="1"/>
</dbReference>
<dbReference type="PANTHER" id="PTHR16222">
    <property type="entry name" value="ADP-RIBOSYLGLYCOHYDROLASE"/>
    <property type="match status" value="1"/>
</dbReference>
<dbReference type="EMBL" id="JASNQZ010000006">
    <property type="protein sequence ID" value="KAL0956997.1"/>
    <property type="molecule type" value="Genomic_DNA"/>
</dbReference>
<reference evidence="14" key="1">
    <citation type="submission" date="2024-06" db="EMBL/GenBank/DDBJ databases">
        <title>Multi-omics analyses provide insights into the biosynthesis of the anticancer antibiotic pleurotin in Hohenbuehelia grisea.</title>
        <authorList>
            <person name="Weaver J.A."/>
            <person name="Alberti F."/>
        </authorList>
    </citation>
    <scope>NUCLEOTIDE SEQUENCE [LARGE SCALE GENOMIC DNA]</scope>
    <source>
        <strain evidence="14">T-177</strain>
    </source>
</reference>
<evidence type="ECO:0000256" key="6">
    <source>
        <dbReference type="ARBA" id="ARBA00042471"/>
    </source>
</evidence>
<dbReference type="EC" id="3.2.1.143" evidence="2"/>
<feature type="compositionally biased region" description="Polar residues" evidence="12">
    <location>
        <begin position="21"/>
        <end position="33"/>
    </location>
</feature>
<dbReference type="Pfam" id="PF03747">
    <property type="entry name" value="ADP_ribosyl_GH"/>
    <property type="match status" value="1"/>
</dbReference>
<evidence type="ECO:0000256" key="7">
    <source>
        <dbReference type="ARBA" id="ARBA00042722"/>
    </source>
</evidence>
<dbReference type="InterPro" id="IPR036705">
    <property type="entry name" value="Ribosyl_crysJ1_sf"/>
</dbReference>
<name>A0ABR3JMP4_9AGAR</name>
<accession>A0ABR3JMP4</accession>
<evidence type="ECO:0000256" key="4">
    <source>
        <dbReference type="ARBA" id="ARBA00041057"/>
    </source>
</evidence>
<evidence type="ECO:0000256" key="3">
    <source>
        <dbReference type="ARBA" id="ARBA00022801"/>
    </source>
</evidence>
<comment type="similarity">
    <text evidence="1">Belongs to the ADP-ribosylglycohydrolase family.</text>
</comment>
<dbReference type="InterPro" id="IPR005502">
    <property type="entry name" value="Ribosyl_crysJ1"/>
</dbReference>
<dbReference type="SUPFAM" id="SSF101478">
    <property type="entry name" value="ADP-ribosylglycohydrolase"/>
    <property type="match status" value="1"/>
</dbReference>
<comment type="caution">
    <text evidence="13">The sequence shown here is derived from an EMBL/GenBank/DDBJ whole genome shotgun (WGS) entry which is preliminary data.</text>
</comment>
<keyword evidence="14" id="KW-1185">Reference proteome</keyword>